<dbReference type="EMBL" id="JACEEZ010005637">
    <property type="protein sequence ID" value="KAG0725423.1"/>
    <property type="molecule type" value="Genomic_DNA"/>
</dbReference>
<keyword evidence="2" id="KW-1185">Reference proteome</keyword>
<evidence type="ECO:0000313" key="1">
    <source>
        <dbReference type="EMBL" id="KAG0725423.1"/>
    </source>
</evidence>
<dbReference type="AlphaFoldDB" id="A0A8J4YCG4"/>
<accession>A0A8J4YCG4</accession>
<proteinExistence type="predicted"/>
<comment type="caution">
    <text evidence="1">The sequence shown here is derived from an EMBL/GenBank/DDBJ whole genome shotgun (WGS) entry which is preliminary data.</text>
</comment>
<reference evidence="1" key="1">
    <citation type="submission" date="2020-07" db="EMBL/GenBank/DDBJ databases">
        <title>The High-quality genome of the commercially important snow crab, Chionoecetes opilio.</title>
        <authorList>
            <person name="Jeong J.-H."/>
            <person name="Ryu S."/>
        </authorList>
    </citation>
    <scope>NUCLEOTIDE SEQUENCE</scope>
    <source>
        <strain evidence="1">MADBK_172401_WGS</strain>
        <tissue evidence="1">Digestive gland</tissue>
    </source>
</reference>
<name>A0A8J4YCG4_CHIOP</name>
<gene>
    <name evidence="1" type="ORF">GWK47_004683</name>
</gene>
<dbReference type="OrthoDB" id="6578546at2759"/>
<organism evidence="1 2">
    <name type="scientific">Chionoecetes opilio</name>
    <name type="common">Atlantic snow crab</name>
    <name type="synonym">Cancer opilio</name>
    <dbReference type="NCBI Taxonomy" id="41210"/>
    <lineage>
        <taxon>Eukaryota</taxon>
        <taxon>Metazoa</taxon>
        <taxon>Ecdysozoa</taxon>
        <taxon>Arthropoda</taxon>
        <taxon>Crustacea</taxon>
        <taxon>Multicrustacea</taxon>
        <taxon>Malacostraca</taxon>
        <taxon>Eumalacostraca</taxon>
        <taxon>Eucarida</taxon>
        <taxon>Decapoda</taxon>
        <taxon>Pleocyemata</taxon>
        <taxon>Brachyura</taxon>
        <taxon>Eubrachyura</taxon>
        <taxon>Majoidea</taxon>
        <taxon>Majidae</taxon>
        <taxon>Chionoecetes</taxon>
    </lineage>
</organism>
<evidence type="ECO:0000313" key="2">
    <source>
        <dbReference type="Proteomes" id="UP000770661"/>
    </source>
</evidence>
<sequence>MRAIIVPLEQEDEMWLVCDVPALPKDRDHWELLDESGSLDRWTYRLVTYEGMVGQWLLGLNENRGEVVVQPVSPPDHYFIQESYLTSSLHGLLLIKNHGITNIRRGQREGRAGTLLVHDTSSDCPLLFHYLCVVETDLNRHVFLANLFKWFDEK</sequence>
<dbReference type="Proteomes" id="UP000770661">
    <property type="component" value="Unassembled WGS sequence"/>
</dbReference>
<protein>
    <submittedName>
        <fullName evidence="1">Uncharacterized protein</fullName>
    </submittedName>
</protein>